<accession>A0A1C3NDI8</accession>
<dbReference type="EMBL" id="LT598496">
    <property type="protein sequence ID" value="SBV30620.1"/>
    <property type="molecule type" value="Genomic_DNA"/>
</dbReference>
<dbReference type="PANTHER" id="PTHR14097">
    <property type="entry name" value="OXIDOREDUCTASE HTATIP2"/>
    <property type="match status" value="1"/>
</dbReference>
<dbReference type="RefSeq" id="WP_091596912.1">
    <property type="nucleotide sequence ID" value="NZ_JBHRWG010000002.1"/>
</dbReference>
<proteinExistence type="predicted"/>
<dbReference type="AlphaFoldDB" id="A0A1C3NDI8"/>
<reference evidence="2" key="1">
    <citation type="submission" date="2016-06" db="EMBL/GenBank/DDBJ databases">
        <authorList>
            <person name="Varghese N."/>
        </authorList>
    </citation>
    <scope>NUCLEOTIDE SEQUENCE [LARGE SCALE GENOMIC DNA]</scope>
    <source>
        <strain evidence="2">DSM 45344</strain>
    </source>
</reference>
<dbReference type="SUPFAM" id="SSF51735">
    <property type="entry name" value="NAD(P)-binding Rossmann-fold domains"/>
    <property type="match status" value="1"/>
</dbReference>
<evidence type="ECO:0000313" key="2">
    <source>
        <dbReference type="Proteomes" id="UP000199393"/>
    </source>
</evidence>
<gene>
    <name evidence="1" type="ORF">GA0070620_6218</name>
</gene>
<organism evidence="1 2">
    <name type="scientific">Micromonospora krabiensis</name>
    <dbReference type="NCBI Taxonomy" id="307121"/>
    <lineage>
        <taxon>Bacteria</taxon>
        <taxon>Bacillati</taxon>
        <taxon>Actinomycetota</taxon>
        <taxon>Actinomycetes</taxon>
        <taxon>Micromonosporales</taxon>
        <taxon>Micromonosporaceae</taxon>
        <taxon>Micromonospora</taxon>
    </lineage>
</organism>
<name>A0A1C3NDI8_9ACTN</name>
<protein>
    <submittedName>
        <fullName evidence="1">Uncharacterized conserved protein YbjT, contains NAD(P)-binding and DUF2867 domains</fullName>
    </submittedName>
</protein>
<dbReference type="Gene3D" id="3.40.50.720">
    <property type="entry name" value="NAD(P)-binding Rossmann-like Domain"/>
    <property type="match status" value="1"/>
</dbReference>
<dbReference type="STRING" id="307121.GA0070620_6218"/>
<sequence>MRVVVFGATGMLGQGVLRECLLADDVTDVLVVGRTPTGRRHPKLREVTIPDLGDLDGVRDELAGVDACFYCLGVSSLGMDEATYTRISYDYPVAAARLLAEVSPSATFVYVSGVGTDSSERGRVMWARVKGRTENAVIALLPHGYAARVGFILPTQGVVSKTRWYRLGYAVTRPLFPLLRRLFPNQVTTTDRLGRAMLRVAREGSPRRVLAGRDLR</sequence>
<dbReference type="PANTHER" id="PTHR14097:SF8">
    <property type="entry name" value="NAD(P)-BINDING DOMAIN-CONTAINING PROTEIN"/>
    <property type="match status" value="1"/>
</dbReference>
<dbReference type="Proteomes" id="UP000199393">
    <property type="component" value="Chromosome I"/>
</dbReference>
<dbReference type="InterPro" id="IPR036291">
    <property type="entry name" value="NAD(P)-bd_dom_sf"/>
</dbReference>
<evidence type="ECO:0000313" key="1">
    <source>
        <dbReference type="EMBL" id="SBV30620.1"/>
    </source>
</evidence>
<dbReference type="OrthoDB" id="9798632at2"/>
<keyword evidence="2" id="KW-1185">Reference proteome</keyword>
<dbReference type="PATRIC" id="fig|307121.4.peg.6335"/>